<organism evidence="1">
    <name type="scientific">Blastocystis hominis</name>
    <dbReference type="NCBI Taxonomy" id="12968"/>
    <lineage>
        <taxon>Eukaryota</taxon>
        <taxon>Sar</taxon>
        <taxon>Stramenopiles</taxon>
        <taxon>Bigyra</taxon>
        <taxon>Opalozoa</taxon>
        <taxon>Opalinata</taxon>
        <taxon>Blastocystidae</taxon>
        <taxon>Blastocystis</taxon>
    </lineage>
</organism>
<dbReference type="RefSeq" id="XP_012897894.1">
    <property type="nucleotide sequence ID" value="XM_013042440.1"/>
</dbReference>
<dbReference type="AlphaFoldDB" id="D8M707"/>
<evidence type="ECO:0000313" key="1">
    <source>
        <dbReference type="EMBL" id="CBK23846.2"/>
    </source>
</evidence>
<dbReference type="EMBL" id="FN668672">
    <property type="protein sequence ID" value="CBK23846.2"/>
    <property type="molecule type" value="Genomic_DNA"/>
</dbReference>
<proteinExistence type="predicted"/>
<accession>D8M707</accession>
<protein>
    <submittedName>
        <fullName evidence="1">Uncharacterized protein</fullName>
    </submittedName>
</protein>
<dbReference type="GeneID" id="24920737"/>
<sequence>MKQTNTTIIKKIHLFCDIRVHEQVKRMSSIQYEIDSFQQTLDDLVKNSQPKKEEASVDVETIRSDVFVRSTIATQSEMIGKALLEINDENTGFHSRMTTLREELSAEVSAILSREKDKRFWKHSSKASLDEAALKKKYLSQVMSSAKEELEVEYKRCVQDIVDFSSNFAKLFYREMALRYWLLLCQYRDRMNDENLYELLTKLNQEILEKLTIGSEKRNLGPLSLREQAVPFCTADNQSAGQESNG</sequence>
<reference evidence="1" key="1">
    <citation type="submission" date="2010-02" db="EMBL/GenBank/DDBJ databases">
        <title>Sequencing and annotation of the Blastocystis hominis genome.</title>
        <authorList>
            <person name="Wincker P."/>
        </authorList>
    </citation>
    <scope>NUCLEOTIDE SEQUENCE</scope>
    <source>
        <strain evidence="1">Singapore isolate B</strain>
    </source>
</reference>
<keyword evidence="2" id="KW-1185">Reference proteome</keyword>
<evidence type="ECO:0000313" key="2">
    <source>
        <dbReference type="Proteomes" id="UP000008312"/>
    </source>
</evidence>
<name>D8M707_BLAHO</name>
<dbReference type="OrthoDB" id="10481294at2759"/>
<dbReference type="Proteomes" id="UP000008312">
    <property type="component" value="Unassembled WGS sequence"/>
</dbReference>
<gene>
    <name evidence="1" type="ORF">GSBLH_T00003660001</name>
</gene>
<dbReference type="InParanoid" id="D8M707"/>